<dbReference type="GO" id="GO:0097175">
    <property type="term" value="P:1,6-anhydro-N-acetyl-beta-muramic acid catabolic process"/>
    <property type="evidence" value="ECO:0007669"/>
    <property type="project" value="UniProtKB-UniRule"/>
</dbReference>
<dbReference type="EC" id="2.7.1.170" evidence="1"/>
<dbReference type="GO" id="GO:0016773">
    <property type="term" value="F:phosphotransferase activity, alcohol group as acceptor"/>
    <property type="evidence" value="ECO:0007669"/>
    <property type="project" value="UniProtKB-UniRule"/>
</dbReference>
<dbReference type="SUPFAM" id="SSF53067">
    <property type="entry name" value="Actin-like ATPase domain"/>
    <property type="match status" value="1"/>
</dbReference>
<sequence>MSSTSSRYIGIMSGTSLDGVDTVLVDVDKTITLLASNFLPFPKDLKQSVLSVCHGQHTDLQTIGELDHRLGHLFADAVEQLLRQSGTLPEQVRAIGSHGQTVFHHPDSPTPFTLQLGDANIIACRTGIDTIADFRRKDMALGGQGAPLVPAFHRYLFGTTDSSRVVLNIGGMANLSVLLADDTVIGFDTGPGNVLIDSWTQEKFGQAYDHDGVLASQGQVHKELLSVLLKDEYLQRPAPKSTGREHYHLHWLQQQLTQCSAPINDHDVLRTLTEFTALTIAQDIEKYRQGQVPCVYVCGGGANNPILMDRLQQQLSKWSIQSTDQLGISADYMESMAFAWLAYCRVNGIASNLPSVTGARKATPLGVIYLAN</sequence>
<evidence type="ECO:0000313" key="3">
    <source>
        <dbReference type="Proteomes" id="UP001139488"/>
    </source>
</evidence>
<evidence type="ECO:0000256" key="1">
    <source>
        <dbReference type="HAMAP-Rule" id="MF_01270"/>
    </source>
</evidence>
<keyword evidence="1 2" id="KW-0808">Transferase</keyword>
<dbReference type="InterPro" id="IPR005338">
    <property type="entry name" value="Anhydro_N_Ac-Mur_kinase"/>
</dbReference>
<dbReference type="GO" id="GO:0005524">
    <property type="term" value="F:ATP binding"/>
    <property type="evidence" value="ECO:0007669"/>
    <property type="project" value="UniProtKB-UniRule"/>
</dbReference>
<keyword evidence="3" id="KW-1185">Reference proteome</keyword>
<dbReference type="EMBL" id="JAJNNZ010000020">
    <property type="protein sequence ID" value="MCJ2378673.1"/>
    <property type="molecule type" value="Genomic_DNA"/>
</dbReference>
<organism evidence="2 3">
    <name type="scientific">Vibrio gelatinilyticus</name>
    <dbReference type="NCBI Taxonomy" id="2893468"/>
    <lineage>
        <taxon>Bacteria</taxon>
        <taxon>Pseudomonadati</taxon>
        <taxon>Pseudomonadota</taxon>
        <taxon>Gammaproteobacteria</taxon>
        <taxon>Vibrionales</taxon>
        <taxon>Vibrionaceae</taxon>
        <taxon>Vibrio</taxon>
    </lineage>
</organism>
<keyword evidence="1" id="KW-0119">Carbohydrate metabolism</keyword>
<dbReference type="PANTHER" id="PTHR30605">
    <property type="entry name" value="ANHYDRO-N-ACETYLMURAMIC ACID KINASE"/>
    <property type="match status" value="1"/>
</dbReference>
<feature type="binding site" evidence="1">
    <location>
        <begin position="14"/>
        <end position="21"/>
    </location>
    <ligand>
        <name>ATP</name>
        <dbReference type="ChEBI" id="CHEBI:30616"/>
    </ligand>
</feature>
<reference evidence="2" key="1">
    <citation type="submission" date="2021-11" db="EMBL/GenBank/DDBJ databases">
        <title>Vibrio ZSDE26 sp. nov. and Vibrio ZSDZ34 sp. nov., isolated from coastal seawater in Qingdao.</title>
        <authorList>
            <person name="Zhang P."/>
        </authorList>
    </citation>
    <scope>NUCLEOTIDE SEQUENCE</scope>
    <source>
        <strain evidence="2">ZSDZ34</strain>
    </source>
</reference>
<dbReference type="GO" id="GO:0006040">
    <property type="term" value="P:amino sugar metabolic process"/>
    <property type="evidence" value="ECO:0007669"/>
    <property type="project" value="InterPro"/>
</dbReference>
<comment type="similarity">
    <text evidence="1">Belongs to the anhydro-N-acetylmuramic acid kinase family.</text>
</comment>
<name>A0A9X2B0J7_9VIBR</name>
<dbReference type="NCBIfam" id="NF007139">
    <property type="entry name" value="PRK09585.1-3"/>
    <property type="match status" value="1"/>
</dbReference>
<accession>A0A9X2B0J7</accession>
<comment type="pathway">
    <text evidence="1">Amino-sugar metabolism; 1,6-anhydro-N-acetylmuramate degradation.</text>
</comment>
<dbReference type="Gene3D" id="3.30.420.40">
    <property type="match status" value="2"/>
</dbReference>
<dbReference type="Pfam" id="PF03702">
    <property type="entry name" value="AnmK"/>
    <property type="match status" value="1"/>
</dbReference>
<dbReference type="PANTHER" id="PTHR30605:SF0">
    <property type="entry name" value="ANHYDRO-N-ACETYLMURAMIC ACID KINASE"/>
    <property type="match status" value="1"/>
</dbReference>
<keyword evidence="1 2" id="KW-0418">Kinase</keyword>
<gene>
    <name evidence="1" type="primary">anmK</name>
    <name evidence="2" type="ORF">LNL84_17830</name>
</gene>
<dbReference type="GO" id="GO:0009254">
    <property type="term" value="P:peptidoglycan turnover"/>
    <property type="evidence" value="ECO:0007669"/>
    <property type="project" value="UniProtKB-UniRule"/>
</dbReference>
<dbReference type="RefSeq" id="WP_244359063.1">
    <property type="nucleotide sequence ID" value="NZ_JAJNNZ010000020.1"/>
</dbReference>
<dbReference type="CDD" id="cd24050">
    <property type="entry name" value="ASKHA_NBD_ANMK"/>
    <property type="match status" value="1"/>
</dbReference>
<comment type="caution">
    <text evidence="2">The sequence shown here is derived from an EMBL/GenBank/DDBJ whole genome shotgun (WGS) entry which is preliminary data.</text>
</comment>
<evidence type="ECO:0000313" key="2">
    <source>
        <dbReference type="EMBL" id="MCJ2378673.1"/>
    </source>
</evidence>
<dbReference type="NCBIfam" id="NF007148">
    <property type="entry name" value="PRK09585.3-2"/>
    <property type="match status" value="1"/>
</dbReference>
<comment type="pathway">
    <text evidence="1">Cell wall biogenesis; peptidoglycan recycling.</text>
</comment>
<dbReference type="AlphaFoldDB" id="A0A9X2B0J7"/>
<comment type="function">
    <text evidence="1">Catalyzes the specific phosphorylation of 1,6-anhydro-N-acetylmuramic acid (anhMurNAc) with the simultaneous cleavage of the 1,6-anhydro ring, generating MurNAc-6-P. Is required for the utilization of anhMurNAc either imported from the medium or derived from its own cell wall murein, and thus plays a role in cell wall recycling.</text>
</comment>
<proteinExistence type="inferred from homology"/>
<dbReference type="GO" id="GO:0016301">
    <property type="term" value="F:kinase activity"/>
    <property type="evidence" value="ECO:0007669"/>
    <property type="project" value="UniProtKB-KW"/>
</dbReference>
<comment type="catalytic activity">
    <reaction evidence="1">
        <text>1,6-anhydro-N-acetyl-beta-muramate + ATP + H2O = N-acetyl-D-muramate 6-phosphate + ADP + H(+)</text>
        <dbReference type="Rhea" id="RHEA:24952"/>
        <dbReference type="ChEBI" id="CHEBI:15377"/>
        <dbReference type="ChEBI" id="CHEBI:15378"/>
        <dbReference type="ChEBI" id="CHEBI:30616"/>
        <dbReference type="ChEBI" id="CHEBI:58690"/>
        <dbReference type="ChEBI" id="CHEBI:58722"/>
        <dbReference type="ChEBI" id="CHEBI:456216"/>
        <dbReference type="EC" id="2.7.1.170"/>
    </reaction>
</comment>
<dbReference type="Proteomes" id="UP001139488">
    <property type="component" value="Unassembled WGS sequence"/>
</dbReference>
<keyword evidence="1" id="KW-0067">ATP-binding</keyword>
<dbReference type="HAMAP" id="MF_01270">
    <property type="entry name" value="AnhMurNAc_kinase"/>
    <property type="match status" value="1"/>
</dbReference>
<protein>
    <recommendedName>
        <fullName evidence="1">Anhydro-N-acetylmuramic acid kinase</fullName>
        <ecNumber evidence="1">2.7.1.170</ecNumber>
    </recommendedName>
    <alternativeName>
        <fullName evidence="1">AnhMurNAc kinase</fullName>
    </alternativeName>
</protein>
<dbReference type="InterPro" id="IPR043129">
    <property type="entry name" value="ATPase_NBD"/>
</dbReference>
<keyword evidence="1" id="KW-0547">Nucleotide-binding</keyword>